<accession>A0A061EJ41</accession>
<dbReference type="Proteomes" id="UP000026915">
    <property type="component" value="Chromosome 4"/>
</dbReference>
<dbReference type="InParanoid" id="A0A061EJ41"/>
<dbReference type="PANTHER" id="PTHR35756">
    <property type="entry name" value="OS05G0337400 PROTEIN"/>
    <property type="match status" value="1"/>
</dbReference>
<evidence type="ECO:0000256" key="1">
    <source>
        <dbReference type="SAM" id="MobiDB-lite"/>
    </source>
</evidence>
<dbReference type="Gramene" id="EOY02299">
    <property type="protein sequence ID" value="EOY02299"/>
    <property type="gene ID" value="TCM_016819"/>
</dbReference>
<feature type="region of interest" description="Disordered" evidence="1">
    <location>
        <begin position="67"/>
        <end position="106"/>
    </location>
</feature>
<dbReference type="STRING" id="3641.A0A061EJ41"/>
<gene>
    <name evidence="2" type="ORF">TCM_016819</name>
</gene>
<keyword evidence="3" id="KW-1185">Reference proteome</keyword>
<dbReference type="EMBL" id="CM001882">
    <property type="protein sequence ID" value="EOY02299.1"/>
    <property type="molecule type" value="Genomic_DNA"/>
</dbReference>
<feature type="compositionally biased region" description="Low complexity" evidence="1">
    <location>
        <begin position="72"/>
        <end position="106"/>
    </location>
</feature>
<dbReference type="HOGENOM" id="CLU_099251_1_0_1"/>
<organism evidence="2 3">
    <name type="scientific">Theobroma cacao</name>
    <name type="common">Cacao</name>
    <name type="synonym">Cocoa</name>
    <dbReference type="NCBI Taxonomy" id="3641"/>
    <lineage>
        <taxon>Eukaryota</taxon>
        <taxon>Viridiplantae</taxon>
        <taxon>Streptophyta</taxon>
        <taxon>Embryophyta</taxon>
        <taxon>Tracheophyta</taxon>
        <taxon>Spermatophyta</taxon>
        <taxon>Magnoliopsida</taxon>
        <taxon>eudicotyledons</taxon>
        <taxon>Gunneridae</taxon>
        <taxon>Pentapetalae</taxon>
        <taxon>rosids</taxon>
        <taxon>malvids</taxon>
        <taxon>Malvales</taxon>
        <taxon>Malvaceae</taxon>
        <taxon>Byttnerioideae</taxon>
        <taxon>Theobroma</taxon>
    </lineage>
</organism>
<evidence type="ECO:0000313" key="2">
    <source>
        <dbReference type="EMBL" id="EOY02299.1"/>
    </source>
</evidence>
<evidence type="ECO:0000313" key="3">
    <source>
        <dbReference type="Proteomes" id="UP000026915"/>
    </source>
</evidence>
<reference evidence="2 3" key="1">
    <citation type="journal article" date="2013" name="Genome Biol.">
        <title>The genome sequence of the most widely cultivated cacao type and its use to identify candidate genes regulating pod color.</title>
        <authorList>
            <person name="Motamayor J.C."/>
            <person name="Mockaitis K."/>
            <person name="Schmutz J."/>
            <person name="Haiminen N."/>
            <person name="Iii D.L."/>
            <person name="Cornejo O."/>
            <person name="Findley S.D."/>
            <person name="Zheng P."/>
            <person name="Utro F."/>
            <person name="Royaert S."/>
            <person name="Saski C."/>
            <person name="Jenkins J."/>
            <person name="Podicheti R."/>
            <person name="Zhao M."/>
            <person name="Scheffler B.E."/>
            <person name="Stack J.C."/>
            <person name="Feltus F.A."/>
            <person name="Mustiga G.M."/>
            <person name="Amores F."/>
            <person name="Phillips W."/>
            <person name="Marelli J.P."/>
            <person name="May G.D."/>
            <person name="Shapiro H."/>
            <person name="Ma J."/>
            <person name="Bustamante C.D."/>
            <person name="Schnell R.J."/>
            <person name="Main D."/>
            <person name="Gilbert D."/>
            <person name="Parida L."/>
            <person name="Kuhn D.N."/>
        </authorList>
    </citation>
    <scope>NUCLEOTIDE SEQUENCE [LARGE SCALE GENOMIC DNA]</scope>
    <source>
        <strain evidence="3">cv. Matina 1-6</strain>
    </source>
</reference>
<proteinExistence type="predicted"/>
<sequence length="245" mass="27066">MATVSAFSTPLHLISKTPFHTPKNLSFHPNSIHFQTKVSTFSFNNLTLSFRKDKNLHGFWKLKSAEEEETAVPEQEQQQEETAVPEQEQQQEETASAEQQESVSVPVSPSDTLRMYFQADGTLNEVEIPKVTKALESLELELVVHPTCNNPKVWELSVTRGKMLHCLHVVGATPTILMLDVILAAEGISNLKVQVLEGIGTVELTKQTTVQATGVASSLVEIIQGAGFKLQTLNLSFDDEEDIPV</sequence>
<dbReference type="FunCoup" id="A0A061EJ41">
    <property type="interactions" value="1828"/>
</dbReference>
<dbReference type="AlphaFoldDB" id="A0A061EJ41"/>
<protein>
    <submittedName>
        <fullName evidence="2">Heavy metal transport/detoxification superfamily protein, putative</fullName>
    </submittedName>
</protein>
<name>A0A061EJ41_THECC</name>
<dbReference type="PANTHER" id="PTHR35756:SF1">
    <property type="entry name" value="OS05G0337400 PROTEIN"/>
    <property type="match status" value="1"/>
</dbReference>
<dbReference type="eggNOG" id="ENOG502S239">
    <property type="taxonomic scope" value="Eukaryota"/>
</dbReference>